<sequence>MQVRITETFENANASHVKFQSPVGDGIGVCTDASIKTGASLDVELDLDEVFSWGRNIRPSLCKTPQIMVINGITHITAKLIQSSDNEFAALQVGDSIILIELDGPMPQEHEFVDLKAAKIHLYPTNI</sequence>
<organism evidence="1 2">
    <name type="scientific">Pseudomonas trivialis</name>
    <dbReference type="NCBI Taxonomy" id="200450"/>
    <lineage>
        <taxon>Bacteria</taxon>
        <taxon>Pseudomonadati</taxon>
        <taxon>Pseudomonadota</taxon>
        <taxon>Gammaproteobacteria</taxon>
        <taxon>Pseudomonadales</taxon>
        <taxon>Pseudomonadaceae</taxon>
        <taxon>Pseudomonas</taxon>
    </lineage>
</organism>
<dbReference type="EMBL" id="LT629760">
    <property type="protein sequence ID" value="SDS99782.1"/>
    <property type="molecule type" value="Genomic_DNA"/>
</dbReference>
<protein>
    <submittedName>
        <fullName evidence="1">Uncharacterized protein</fullName>
    </submittedName>
</protein>
<dbReference type="GeneID" id="93500655"/>
<name>A0ABY0UPL8_9PSED</name>
<dbReference type="RefSeq" id="WP_082638413.1">
    <property type="nucleotide sequence ID" value="NZ_CP142151.1"/>
</dbReference>
<gene>
    <name evidence="1" type="ORF">SAMN04490205_4370</name>
</gene>
<keyword evidence="2" id="KW-1185">Reference proteome</keyword>
<evidence type="ECO:0000313" key="2">
    <source>
        <dbReference type="Proteomes" id="UP000183126"/>
    </source>
</evidence>
<proteinExistence type="predicted"/>
<evidence type="ECO:0000313" key="1">
    <source>
        <dbReference type="EMBL" id="SDS99782.1"/>
    </source>
</evidence>
<accession>A0ABY0UPL8</accession>
<dbReference type="Proteomes" id="UP000183126">
    <property type="component" value="Chromosome I"/>
</dbReference>
<reference evidence="1 2" key="1">
    <citation type="submission" date="2016-10" db="EMBL/GenBank/DDBJ databases">
        <authorList>
            <person name="Varghese N."/>
            <person name="Submissions S."/>
        </authorList>
    </citation>
    <scope>NUCLEOTIDE SEQUENCE [LARGE SCALE GENOMIC DNA]</scope>
    <source>
        <strain evidence="1 2">BS3111</strain>
    </source>
</reference>